<sequence length="307" mass="33965">MADEVAKSTEPVKDDDLDDLLESALEDFDKAAKPTPKSANQSQSSIAPDPRLLPPPVKTSGEPTPLSSTNDDQEEMGKLFAQSFAEAAADLEKAMKTMGGKGDEDFLAHLNNLAQSAASAASTENPDSMKSFESNLSQTLSDLAQNTKDMENMDPMGEDFLKALTGMSLDDEDGDLDMMPLMQGMMKNLLSKEILYPSLKELNEKYPPWLENKKSSHSDEVHARFTKQHEYVNMICQEFEAEKPDDSEDIKKKRFQKIMSLMQQMQECGQPPEELVGQMAPGMPFGTEPSIGDMPELPKDLQECKVS</sequence>
<feature type="region of interest" description="Disordered" evidence="3">
    <location>
        <begin position="269"/>
        <end position="307"/>
    </location>
</feature>
<evidence type="ECO:0000313" key="5">
    <source>
        <dbReference type="Proteomes" id="UP000001593"/>
    </source>
</evidence>
<feature type="region of interest" description="Disordered" evidence="3">
    <location>
        <begin position="1"/>
        <end position="79"/>
    </location>
</feature>
<feature type="compositionally biased region" description="Acidic residues" evidence="3">
    <location>
        <begin position="15"/>
        <end position="26"/>
    </location>
</feature>
<dbReference type="InterPro" id="IPR006708">
    <property type="entry name" value="Pex19"/>
</dbReference>
<dbReference type="GO" id="GO:0005778">
    <property type="term" value="C:peroxisomal membrane"/>
    <property type="evidence" value="ECO:0000318"/>
    <property type="project" value="GO_Central"/>
</dbReference>
<feature type="compositionally biased region" description="Basic and acidic residues" evidence="3">
    <location>
        <begin position="1"/>
        <end position="14"/>
    </location>
</feature>
<dbReference type="AlphaFoldDB" id="A7S8I7"/>
<feature type="compositionally biased region" description="Basic and acidic residues" evidence="3">
    <location>
        <begin position="296"/>
        <end position="307"/>
    </location>
</feature>
<dbReference type="Proteomes" id="UP000001593">
    <property type="component" value="Unassembled WGS sequence"/>
</dbReference>
<dbReference type="eggNOG" id="KOG3133">
    <property type="taxonomic scope" value="Eukaryota"/>
</dbReference>
<dbReference type="PhylomeDB" id="A7S8I7"/>
<name>A7S8I7_NEMVE</name>
<evidence type="ECO:0000256" key="1">
    <source>
        <dbReference type="ARBA" id="ARBA00006326"/>
    </source>
</evidence>
<comment type="similarity">
    <text evidence="1">Belongs to the peroxin-19 family.</text>
</comment>
<dbReference type="Pfam" id="PF04614">
    <property type="entry name" value="Pex19"/>
    <property type="match status" value="1"/>
</dbReference>
<dbReference type="HOGENOM" id="CLU_043063_3_0_1"/>
<dbReference type="InterPro" id="IPR038322">
    <property type="entry name" value="Pex19_C_sf"/>
</dbReference>
<feature type="compositionally biased region" description="Polar residues" evidence="3">
    <location>
        <begin position="37"/>
        <end position="46"/>
    </location>
</feature>
<keyword evidence="5" id="KW-1185">Reference proteome</keyword>
<gene>
    <name evidence="4" type="ORF">NEMVEDRAFT_v1g243581</name>
</gene>
<evidence type="ECO:0000256" key="2">
    <source>
        <dbReference type="ARBA" id="ARBA00029688"/>
    </source>
</evidence>
<dbReference type="Gene3D" id="1.20.120.900">
    <property type="entry name" value="Pex19, mPTS binding domain"/>
    <property type="match status" value="1"/>
</dbReference>
<dbReference type="GO" id="GO:0045046">
    <property type="term" value="P:protein import into peroxisome membrane"/>
    <property type="evidence" value="ECO:0000318"/>
    <property type="project" value="GO_Central"/>
</dbReference>
<dbReference type="STRING" id="45351.A7S8I7"/>
<accession>A7S8I7</accession>
<dbReference type="PANTHER" id="PTHR12774">
    <property type="entry name" value="PEROXISOMAL BIOGENESIS FACTOR 19"/>
    <property type="match status" value="1"/>
</dbReference>
<dbReference type="GO" id="GO:0033328">
    <property type="term" value="F:peroxisome membrane targeting sequence binding"/>
    <property type="evidence" value="ECO:0000318"/>
    <property type="project" value="GO_Central"/>
</dbReference>
<dbReference type="InParanoid" id="A7S8I7"/>
<reference evidence="4 5" key="1">
    <citation type="journal article" date="2007" name="Science">
        <title>Sea anemone genome reveals ancestral eumetazoan gene repertoire and genomic organization.</title>
        <authorList>
            <person name="Putnam N.H."/>
            <person name="Srivastava M."/>
            <person name="Hellsten U."/>
            <person name="Dirks B."/>
            <person name="Chapman J."/>
            <person name="Salamov A."/>
            <person name="Terry A."/>
            <person name="Shapiro H."/>
            <person name="Lindquist E."/>
            <person name="Kapitonov V.V."/>
            <person name="Jurka J."/>
            <person name="Genikhovich G."/>
            <person name="Grigoriev I.V."/>
            <person name="Lucas S.M."/>
            <person name="Steele R.E."/>
            <person name="Finnerty J.R."/>
            <person name="Technau U."/>
            <person name="Martindale M.Q."/>
            <person name="Rokhsar D.S."/>
        </authorList>
    </citation>
    <scope>NUCLEOTIDE SEQUENCE [LARGE SCALE GENOMIC DNA]</scope>
    <source>
        <strain evidence="5">CH2 X CH6</strain>
    </source>
</reference>
<feature type="compositionally biased region" description="Polar residues" evidence="3">
    <location>
        <begin position="61"/>
        <end position="70"/>
    </location>
</feature>
<organism evidence="4 5">
    <name type="scientific">Nematostella vectensis</name>
    <name type="common">Starlet sea anemone</name>
    <dbReference type="NCBI Taxonomy" id="45351"/>
    <lineage>
        <taxon>Eukaryota</taxon>
        <taxon>Metazoa</taxon>
        <taxon>Cnidaria</taxon>
        <taxon>Anthozoa</taxon>
        <taxon>Hexacorallia</taxon>
        <taxon>Actiniaria</taxon>
        <taxon>Edwardsiidae</taxon>
        <taxon>Nematostella</taxon>
    </lineage>
</organism>
<dbReference type="EMBL" id="DS469598">
    <property type="protein sequence ID" value="EDO39992.1"/>
    <property type="molecule type" value="Genomic_DNA"/>
</dbReference>
<dbReference type="OrthoDB" id="21292at2759"/>
<proteinExistence type="inferred from homology"/>
<evidence type="ECO:0000313" key="4">
    <source>
        <dbReference type="EMBL" id="EDO39992.1"/>
    </source>
</evidence>
<dbReference type="PANTHER" id="PTHR12774:SF2">
    <property type="entry name" value="PEROXISOMAL BIOGENESIS FACTOR 19"/>
    <property type="match status" value="1"/>
</dbReference>
<protein>
    <recommendedName>
        <fullName evidence="2">Peroxin-19</fullName>
    </recommendedName>
</protein>
<evidence type="ECO:0000256" key="3">
    <source>
        <dbReference type="SAM" id="MobiDB-lite"/>
    </source>
</evidence>
<dbReference type="KEGG" id="nve:5511641"/>
<dbReference type="OMA" id="YEPMKEM"/>